<protein>
    <submittedName>
        <fullName evidence="1">Uncharacterized protein</fullName>
    </submittedName>
</protein>
<proteinExistence type="predicted"/>
<dbReference type="Gene3D" id="3.40.630.30">
    <property type="match status" value="1"/>
</dbReference>
<gene>
    <name evidence="1" type="ORF">S06H3_25080</name>
</gene>
<comment type="caution">
    <text evidence="1">The sequence shown here is derived from an EMBL/GenBank/DDBJ whole genome shotgun (WGS) entry which is preliminary data.</text>
</comment>
<sequence length="69" mass="7987">VSSDLAAVEGKVFVGPQELKTSMVLEDGMLINFRTMHPTDEKHMRDLFYSLSKQTIHYRFMSNITRIPQ</sequence>
<organism evidence="1">
    <name type="scientific">marine sediment metagenome</name>
    <dbReference type="NCBI Taxonomy" id="412755"/>
    <lineage>
        <taxon>unclassified sequences</taxon>
        <taxon>metagenomes</taxon>
        <taxon>ecological metagenomes</taxon>
    </lineage>
</organism>
<feature type="non-terminal residue" evidence="1">
    <location>
        <position position="69"/>
    </location>
</feature>
<feature type="non-terminal residue" evidence="1">
    <location>
        <position position="1"/>
    </location>
</feature>
<name>X1MGT5_9ZZZZ</name>
<dbReference type="AlphaFoldDB" id="X1MGT5"/>
<accession>X1MGT5</accession>
<evidence type="ECO:0000313" key="1">
    <source>
        <dbReference type="EMBL" id="GAI30867.1"/>
    </source>
</evidence>
<reference evidence="1" key="1">
    <citation type="journal article" date="2014" name="Front. Microbiol.">
        <title>High frequency of phylogenetically diverse reductive dehalogenase-homologous genes in deep subseafloor sedimentary metagenomes.</title>
        <authorList>
            <person name="Kawai M."/>
            <person name="Futagami T."/>
            <person name="Toyoda A."/>
            <person name="Takaki Y."/>
            <person name="Nishi S."/>
            <person name="Hori S."/>
            <person name="Arai W."/>
            <person name="Tsubouchi T."/>
            <person name="Morono Y."/>
            <person name="Uchiyama I."/>
            <person name="Ito T."/>
            <person name="Fujiyama A."/>
            <person name="Inagaki F."/>
            <person name="Takami H."/>
        </authorList>
    </citation>
    <scope>NUCLEOTIDE SEQUENCE</scope>
    <source>
        <strain evidence="1">Expedition CK06-06</strain>
    </source>
</reference>
<dbReference type="EMBL" id="BARV01014287">
    <property type="protein sequence ID" value="GAI30867.1"/>
    <property type="molecule type" value="Genomic_DNA"/>
</dbReference>